<dbReference type="Proteomes" id="UP000783686">
    <property type="component" value="Unassembled WGS sequence"/>
</dbReference>
<dbReference type="EMBL" id="CAJFCW020000006">
    <property type="protein sequence ID" value="CAG9123475.1"/>
    <property type="molecule type" value="Genomic_DNA"/>
</dbReference>
<keyword evidence="8" id="KW-1185">Reference proteome</keyword>
<dbReference type="InterPro" id="IPR017452">
    <property type="entry name" value="GPCR_Rhodpsn_7TM"/>
</dbReference>
<keyword evidence="3 5" id="KW-1133">Transmembrane helix</keyword>
<sequence length="271" mass="29807">MSPNSRNLHGSCNFFLACGCFTDICHTSAHWVYMITTVSGINFIPFSLCLWTQTIPQFCVTGSIIMTLCVGIDRLLSVSMPVSYGRTDKRLVCAGGVTVALLLGSYFYVVSVLFAISDQGNTPVLCVIVNSLSPVAQSEWFAFCVAVNVLDLIVYTTVWLFLRFRAGMSDESKKVFKSLFVIMLTVAFGWLANAFVQAVIVPPFVPVDAQMDVMCYWGIPVNLASASGALTLYLFSKEYRDTFRRLLGLPELKIKNAQAFTTPSVAKSSKS</sequence>
<evidence type="ECO:0000256" key="1">
    <source>
        <dbReference type="ARBA" id="ARBA00004370"/>
    </source>
</evidence>
<keyword evidence="2 5" id="KW-0812">Transmembrane</keyword>
<dbReference type="InterPro" id="IPR047130">
    <property type="entry name" value="7TM_GPCR_Srsx_nematod"/>
</dbReference>
<feature type="transmembrane region" description="Helical" evidence="5">
    <location>
        <begin position="174"/>
        <end position="196"/>
    </location>
</feature>
<feature type="transmembrane region" description="Helical" evidence="5">
    <location>
        <begin position="216"/>
        <end position="235"/>
    </location>
</feature>
<feature type="transmembrane region" description="Helical" evidence="5">
    <location>
        <begin position="54"/>
        <end position="72"/>
    </location>
</feature>
<evidence type="ECO:0000256" key="3">
    <source>
        <dbReference type="ARBA" id="ARBA00022989"/>
    </source>
</evidence>
<dbReference type="PROSITE" id="PS50262">
    <property type="entry name" value="G_PROTEIN_RECEP_F1_2"/>
    <property type="match status" value="1"/>
</dbReference>
<dbReference type="InterPro" id="IPR019424">
    <property type="entry name" value="7TM_GPCR_Srsx"/>
</dbReference>
<dbReference type="OrthoDB" id="5820127at2759"/>
<dbReference type="PANTHER" id="PTHR23360">
    <property type="entry name" value="G-PROTEIN COUPLED RECEPTORS FAMILY 1 PROFILE DOMAIN-CONTAINING PROTEIN-RELATED"/>
    <property type="match status" value="1"/>
</dbReference>
<dbReference type="SUPFAM" id="SSF81321">
    <property type="entry name" value="Family A G protein-coupled receptor-like"/>
    <property type="match status" value="1"/>
</dbReference>
<feature type="transmembrane region" description="Helical" evidence="5">
    <location>
        <begin position="12"/>
        <end position="34"/>
    </location>
</feature>
<evidence type="ECO:0000256" key="4">
    <source>
        <dbReference type="ARBA" id="ARBA00023136"/>
    </source>
</evidence>
<comment type="subcellular location">
    <subcellularLocation>
        <location evidence="1">Membrane</location>
    </subcellularLocation>
</comment>
<keyword evidence="4 5" id="KW-0472">Membrane</keyword>
<evidence type="ECO:0000256" key="2">
    <source>
        <dbReference type="ARBA" id="ARBA00022692"/>
    </source>
</evidence>
<comment type="caution">
    <text evidence="7">The sequence shown here is derived from an EMBL/GenBank/DDBJ whole genome shotgun (WGS) entry which is preliminary data.</text>
</comment>
<dbReference type="InterPro" id="IPR000276">
    <property type="entry name" value="GPCR_Rhodpsn"/>
</dbReference>
<proteinExistence type="predicted"/>
<evidence type="ECO:0000313" key="8">
    <source>
        <dbReference type="Proteomes" id="UP000614601"/>
    </source>
</evidence>
<evidence type="ECO:0000313" key="7">
    <source>
        <dbReference type="EMBL" id="CAD5227658.1"/>
    </source>
</evidence>
<dbReference type="AlphaFoldDB" id="A0A811LL61"/>
<dbReference type="PROSITE" id="PS51257">
    <property type="entry name" value="PROKAR_LIPOPROTEIN"/>
    <property type="match status" value="1"/>
</dbReference>
<dbReference type="GO" id="GO:0004930">
    <property type="term" value="F:G protein-coupled receptor activity"/>
    <property type="evidence" value="ECO:0007669"/>
    <property type="project" value="InterPro"/>
</dbReference>
<feature type="transmembrane region" description="Helical" evidence="5">
    <location>
        <begin position="140"/>
        <end position="162"/>
    </location>
</feature>
<name>A0A811LL61_9BILA</name>
<dbReference type="PANTHER" id="PTHR23360:SF5">
    <property type="entry name" value="G-PROTEIN COUPLED RECEPTORS FAMILY 1 PROFILE DOMAIN-CONTAINING PROTEIN"/>
    <property type="match status" value="1"/>
</dbReference>
<organism evidence="7 8">
    <name type="scientific">Bursaphelenchus okinawaensis</name>
    <dbReference type="NCBI Taxonomy" id="465554"/>
    <lineage>
        <taxon>Eukaryota</taxon>
        <taxon>Metazoa</taxon>
        <taxon>Ecdysozoa</taxon>
        <taxon>Nematoda</taxon>
        <taxon>Chromadorea</taxon>
        <taxon>Rhabditida</taxon>
        <taxon>Tylenchina</taxon>
        <taxon>Tylenchomorpha</taxon>
        <taxon>Aphelenchoidea</taxon>
        <taxon>Aphelenchoididae</taxon>
        <taxon>Bursaphelenchus</taxon>
    </lineage>
</organism>
<dbReference type="Proteomes" id="UP000614601">
    <property type="component" value="Unassembled WGS sequence"/>
</dbReference>
<protein>
    <recommendedName>
        <fullName evidence="6">G-protein coupled receptors family 1 profile domain-containing protein</fullName>
    </recommendedName>
</protein>
<dbReference type="EMBL" id="CAJFDH010000006">
    <property type="protein sequence ID" value="CAD5227658.1"/>
    <property type="molecule type" value="Genomic_DNA"/>
</dbReference>
<evidence type="ECO:0000256" key="5">
    <source>
        <dbReference type="SAM" id="Phobius"/>
    </source>
</evidence>
<reference evidence="7" key="1">
    <citation type="submission" date="2020-09" db="EMBL/GenBank/DDBJ databases">
        <authorList>
            <person name="Kikuchi T."/>
        </authorList>
    </citation>
    <scope>NUCLEOTIDE SEQUENCE</scope>
    <source>
        <strain evidence="7">SH1</strain>
    </source>
</reference>
<accession>A0A811LL61</accession>
<evidence type="ECO:0000259" key="6">
    <source>
        <dbReference type="PROSITE" id="PS50262"/>
    </source>
</evidence>
<dbReference type="Pfam" id="PF10320">
    <property type="entry name" value="7TM_GPCR_Srsx"/>
    <property type="match status" value="1"/>
</dbReference>
<feature type="domain" description="G-protein coupled receptors family 1 profile" evidence="6">
    <location>
        <begin position="1"/>
        <end position="235"/>
    </location>
</feature>
<dbReference type="SMART" id="SM01381">
    <property type="entry name" value="7TM_GPCR_Srsx"/>
    <property type="match status" value="1"/>
</dbReference>
<gene>
    <name evidence="7" type="ORF">BOKJ2_LOCUS12283</name>
</gene>
<feature type="transmembrane region" description="Helical" evidence="5">
    <location>
        <begin position="92"/>
        <end position="116"/>
    </location>
</feature>
<dbReference type="Gene3D" id="1.20.1070.10">
    <property type="entry name" value="Rhodopsin 7-helix transmembrane proteins"/>
    <property type="match status" value="1"/>
</dbReference>
<dbReference type="GO" id="GO:0016020">
    <property type="term" value="C:membrane"/>
    <property type="evidence" value="ECO:0007669"/>
    <property type="project" value="UniProtKB-SubCell"/>
</dbReference>